<dbReference type="eggNOG" id="COG2197">
    <property type="taxonomic scope" value="Bacteria"/>
</dbReference>
<gene>
    <name evidence="3" type="ORF">FLJC2902T_26930</name>
</gene>
<dbReference type="SUPFAM" id="SSF52172">
    <property type="entry name" value="CheY-like"/>
    <property type="match status" value="1"/>
</dbReference>
<keyword evidence="1" id="KW-0597">Phosphoprotein</keyword>
<organism evidence="3 4">
    <name type="scientific">Flavobacterium limnosediminis JC2902</name>
    <dbReference type="NCBI Taxonomy" id="1341181"/>
    <lineage>
        <taxon>Bacteria</taxon>
        <taxon>Pseudomonadati</taxon>
        <taxon>Bacteroidota</taxon>
        <taxon>Flavobacteriia</taxon>
        <taxon>Flavobacteriales</taxon>
        <taxon>Flavobacteriaceae</taxon>
        <taxon>Flavobacterium</taxon>
    </lineage>
</organism>
<dbReference type="InterPro" id="IPR011006">
    <property type="entry name" value="CheY-like_superfamily"/>
</dbReference>
<dbReference type="OrthoDB" id="673128at2"/>
<dbReference type="Proteomes" id="UP000018004">
    <property type="component" value="Unassembled WGS sequence"/>
</dbReference>
<protein>
    <recommendedName>
        <fullName evidence="2">Response regulatory domain-containing protein</fullName>
    </recommendedName>
</protein>
<dbReference type="Gene3D" id="3.40.50.2300">
    <property type="match status" value="1"/>
</dbReference>
<comment type="caution">
    <text evidence="3">The sequence shown here is derived from an EMBL/GenBank/DDBJ whole genome shotgun (WGS) entry which is preliminary data.</text>
</comment>
<evidence type="ECO:0000313" key="3">
    <source>
        <dbReference type="EMBL" id="ESU26213.1"/>
    </source>
</evidence>
<dbReference type="STRING" id="1341181.FLJC2902T_26930"/>
<dbReference type="Pfam" id="PF00072">
    <property type="entry name" value="Response_reg"/>
    <property type="match status" value="1"/>
</dbReference>
<feature type="modified residue" description="4-aspartylphosphate" evidence="1">
    <location>
        <position position="65"/>
    </location>
</feature>
<keyword evidence="4" id="KW-1185">Reference proteome</keyword>
<feature type="domain" description="Response regulatory" evidence="2">
    <location>
        <begin position="8"/>
        <end position="130"/>
    </location>
</feature>
<accession>V6SHQ7</accession>
<dbReference type="GO" id="GO:0000160">
    <property type="term" value="P:phosphorelay signal transduction system"/>
    <property type="evidence" value="ECO:0007669"/>
    <property type="project" value="InterPro"/>
</dbReference>
<evidence type="ECO:0000256" key="1">
    <source>
        <dbReference type="PROSITE-ProRule" id="PRU00169"/>
    </source>
</evidence>
<proteinExistence type="predicted"/>
<dbReference type="SMART" id="SM00448">
    <property type="entry name" value="REC"/>
    <property type="match status" value="1"/>
</dbReference>
<evidence type="ECO:0000313" key="4">
    <source>
        <dbReference type="Proteomes" id="UP000018004"/>
    </source>
</evidence>
<evidence type="ECO:0000259" key="2">
    <source>
        <dbReference type="PROSITE" id="PS50110"/>
    </source>
</evidence>
<dbReference type="AlphaFoldDB" id="V6SHQ7"/>
<dbReference type="EMBL" id="AVGG01000019">
    <property type="protein sequence ID" value="ESU26213.1"/>
    <property type="molecule type" value="Genomic_DNA"/>
</dbReference>
<sequence>MNIDKKYRFIVIDDEPLNNFICKHQIARVFPDANVITFTEPETGLKYITNNLSEPFSGKTILFLDINMPTMSGWEFMAEFEKTSTVSKQQLVIYILSSSVNPEDLANSQANPNIKDFIEKPLTIEVLESL</sequence>
<dbReference type="InterPro" id="IPR001789">
    <property type="entry name" value="Sig_transdc_resp-reg_receiver"/>
</dbReference>
<dbReference type="RefSeq" id="WP_023580251.1">
    <property type="nucleotide sequence ID" value="NZ_AVGG01000019.1"/>
</dbReference>
<dbReference type="PROSITE" id="PS50110">
    <property type="entry name" value="RESPONSE_REGULATORY"/>
    <property type="match status" value="1"/>
</dbReference>
<name>V6SHQ7_9FLAO</name>
<dbReference type="PATRIC" id="fig|1341181.4.peg.2648"/>
<reference evidence="3 4" key="1">
    <citation type="submission" date="2013-08" db="EMBL/GenBank/DDBJ databases">
        <title>Flavobacterium limnosediminis JC2902 genome sequencing.</title>
        <authorList>
            <person name="Lee K."/>
            <person name="Yi H."/>
            <person name="Park S."/>
            <person name="Chun J."/>
        </authorList>
    </citation>
    <scope>NUCLEOTIDE SEQUENCE [LARGE SCALE GENOMIC DNA]</scope>
    <source>
        <strain evidence="3 4">JC2902</strain>
    </source>
</reference>